<evidence type="ECO:0000313" key="5">
    <source>
        <dbReference type="EMBL" id="KAF9501521.1"/>
    </source>
</evidence>
<proteinExistence type="inferred from homology"/>
<dbReference type="Pfam" id="PF23410">
    <property type="entry name" value="Beta-prop_VPS8"/>
    <property type="match status" value="1"/>
</dbReference>
<comment type="caution">
    <text evidence="5">The sequence shown here is derived from an EMBL/GenBank/DDBJ whole genome shotgun (WGS) entry which is preliminary data.</text>
</comment>
<comment type="similarity">
    <text evidence="1">Belongs to the VPS8 family.</text>
</comment>
<dbReference type="InterPro" id="IPR025941">
    <property type="entry name" value="Vps8_central_dom"/>
</dbReference>
<feature type="compositionally biased region" description="Polar residues" evidence="2">
    <location>
        <begin position="173"/>
        <end position="198"/>
    </location>
</feature>
<feature type="compositionally biased region" description="Basic and acidic residues" evidence="2">
    <location>
        <begin position="1"/>
        <end position="18"/>
    </location>
</feature>
<dbReference type="InterPro" id="IPR036322">
    <property type="entry name" value="WD40_repeat_dom_sf"/>
</dbReference>
<dbReference type="InterPro" id="IPR059070">
    <property type="entry name" value="TPR_VPS8_2"/>
</dbReference>
<feature type="region of interest" description="Disordered" evidence="2">
    <location>
        <begin position="87"/>
        <end position="159"/>
    </location>
</feature>
<feature type="compositionally biased region" description="Acidic residues" evidence="2">
    <location>
        <begin position="29"/>
        <end position="44"/>
    </location>
</feature>
<feature type="domain" description="Vacuolar protein sorting-associated protein 8 central" evidence="3">
    <location>
        <begin position="780"/>
        <end position="987"/>
    </location>
</feature>
<reference evidence="5" key="1">
    <citation type="submission" date="2020-11" db="EMBL/GenBank/DDBJ databases">
        <authorList>
            <consortium name="DOE Joint Genome Institute"/>
            <person name="Ahrendt S."/>
            <person name="Riley R."/>
            <person name="Andreopoulos W."/>
            <person name="Labutti K."/>
            <person name="Pangilinan J."/>
            <person name="Ruiz-Duenas F.J."/>
            <person name="Barrasa J.M."/>
            <person name="Sanchez-Garcia M."/>
            <person name="Camarero S."/>
            <person name="Miyauchi S."/>
            <person name="Serrano A."/>
            <person name="Linde D."/>
            <person name="Babiker R."/>
            <person name="Drula E."/>
            <person name="Ayuso-Fernandez I."/>
            <person name="Pacheco R."/>
            <person name="Padilla G."/>
            <person name="Ferreira P."/>
            <person name="Barriuso J."/>
            <person name="Kellner H."/>
            <person name="Castanera R."/>
            <person name="Alfaro M."/>
            <person name="Ramirez L."/>
            <person name="Pisabarro A.G."/>
            <person name="Kuo A."/>
            <person name="Tritt A."/>
            <person name="Lipzen A."/>
            <person name="He G."/>
            <person name="Yan M."/>
            <person name="Ng V."/>
            <person name="Cullen D."/>
            <person name="Martin F."/>
            <person name="Rosso M.-N."/>
            <person name="Henrissat B."/>
            <person name="Hibbett D."/>
            <person name="Martinez A.T."/>
            <person name="Grigoriev I.V."/>
        </authorList>
    </citation>
    <scope>NUCLEOTIDE SEQUENCE</scope>
    <source>
        <strain evidence="5">ATCC 90797</strain>
    </source>
</reference>
<dbReference type="Proteomes" id="UP000807025">
    <property type="component" value="Unassembled WGS sequence"/>
</dbReference>
<feature type="region of interest" description="Disordered" evidence="2">
    <location>
        <begin position="173"/>
        <end position="226"/>
    </location>
</feature>
<dbReference type="SUPFAM" id="SSF50978">
    <property type="entry name" value="WD40 repeat-like"/>
    <property type="match status" value="1"/>
</dbReference>
<evidence type="ECO:0000256" key="2">
    <source>
        <dbReference type="SAM" id="MobiDB-lite"/>
    </source>
</evidence>
<dbReference type="Gene3D" id="2.130.10.10">
    <property type="entry name" value="YVTN repeat-like/Quinoprotein amine dehydrogenase"/>
    <property type="match status" value="1"/>
</dbReference>
<organism evidence="5 6">
    <name type="scientific">Pleurotus eryngii</name>
    <name type="common">Boletus of the steppes</name>
    <dbReference type="NCBI Taxonomy" id="5323"/>
    <lineage>
        <taxon>Eukaryota</taxon>
        <taxon>Fungi</taxon>
        <taxon>Dikarya</taxon>
        <taxon>Basidiomycota</taxon>
        <taxon>Agaricomycotina</taxon>
        <taxon>Agaricomycetes</taxon>
        <taxon>Agaricomycetidae</taxon>
        <taxon>Agaricales</taxon>
        <taxon>Pleurotineae</taxon>
        <taxon>Pleurotaceae</taxon>
        <taxon>Pleurotus</taxon>
    </lineage>
</organism>
<evidence type="ECO:0000259" key="4">
    <source>
        <dbReference type="Pfam" id="PF25066"/>
    </source>
</evidence>
<evidence type="ECO:0000313" key="6">
    <source>
        <dbReference type="Proteomes" id="UP000807025"/>
    </source>
</evidence>
<dbReference type="PANTHER" id="PTHR12616:SF8">
    <property type="entry name" value="VACUOLAR PROTEIN SORTING-ASSOCIATED PROTEIN 8 HOMOLOG"/>
    <property type="match status" value="1"/>
</dbReference>
<name>A0A9P6A938_PLEER</name>
<accession>A0A9P6A938</accession>
<dbReference type="PANTHER" id="PTHR12616">
    <property type="entry name" value="VACUOLAR PROTEIN SORTING VPS41"/>
    <property type="match status" value="1"/>
</dbReference>
<dbReference type="OrthoDB" id="289913at2759"/>
<dbReference type="GO" id="GO:0034058">
    <property type="term" value="P:endosomal vesicle fusion"/>
    <property type="evidence" value="ECO:0007669"/>
    <property type="project" value="TreeGrafter"/>
</dbReference>
<keyword evidence="6" id="KW-1185">Reference proteome</keyword>
<dbReference type="Pfam" id="PF12816">
    <property type="entry name" value="TPR_Vps8"/>
    <property type="match status" value="1"/>
</dbReference>
<protein>
    <recommendedName>
        <fullName evidence="7">Vacuolar protein sorting-associated protein 8 central domain-containing protein</fullName>
    </recommendedName>
</protein>
<evidence type="ECO:0000256" key="1">
    <source>
        <dbReference type="ARBA" id="ARBA00009422"/>
    </source>
</evidence>
<dbReference type="InterPro" id="IPR015943">
    <property type="entry name" value="WD40/YVTN_repeat-like_dom_sf"/>
</dbReference>
<dbReference type="EMBL" id="MU154523">
    <property type="protein sequence ID" value="KAF9501521.1"/>
    <property type="molecule type" value="Genomic_DNA"/>
</dbReference>
<dbReference type="InterPro" id="IPR045111">
    <property type="entry name" value="Vps41/Vps8"/>
</dbReference>
<feature type="compositionally biased region" description="Low complexity" evidence="2">
    <location>
        <begin position="200"/>
        <end position="215"/>
    </location>
</feature>
<evidence type="ECO:0000259" key="3">
    <source>
        <dbReference type="Pfam" id="PF12816"/>
    </source>
</evidence>
<dbReference type="GO" id="GO:0030897">
    <property type="term" value="C:HOPS complex"/>
    <property type="evidence" value="ECO:0007669"/>
    <property type="project" value="TreeGrafter"/>
</dbReference>
<feature type="region of interest" description="Disordered" evidence="2">
    <location>
        <begin position="1"/>
        <end position="75"/>
    </location>
</feature>
<feature type="compositionally biased region" description="Acidic residues" evidence="2">
    <location>
        <begin position="99"/>
        <end position="111"/>
    </location>
</feature>
<sequence length="1532" mass="170386">MSSPHSEELDPPARHLDDGPTSSQLDSLEFLESDDAEEFEYEGDYDVRMAELMSEGGDDAPKPDSASDEEDGFVYDGVDAVAPTSYSDQLRAVLGPEHESEDDTDDLDEVETSLIIQDSEKPMQPDNESFSDATPSTSSVGLPSSPPRTETPSKRPLSSQLFRSFIHPSASRLRSFTPQSPRVHSPGSGMTNSHSLLFNSRPLSRASSSSNLHSQSSERREDSTNYDEREVFRWTQLRNITTHLYSHKASSVMGNPSLGSPTTLAANGLICIGTDEGRVCVYDFQQDLKCICGDEGSLKTMGPVTALALSHDYTYVVSGHATGYIQLYDLKNPRVPARIVAPTNLASVASGRQEGHLQGSRIVSVGFIAGRHTAIVSADEHGLAFSHSLGKVLFVEAPDILRILGTYAVEEAGKAPLNAMLQRRRARFTVLAMMPLPLGTSPHPTDAYNIIALLTPKKLVVVSLKPTPKTWFKCAREDVRGSRRRGAMSWYPSVVPGAAETPIKPSSKAEPGTTPVLAYSWGKTLYLIKVFEVKTMQDKQNSRTGKIRRIESGSLVHEAFRKWSADSDILALQWLNSKQIVVLTATTLEVFEITLMKTVERVERDALSLVSPTLGLTVRGALSYADAAGDVAHSIRVYKGKIFMLGRETVEVGTLLTWADRILTYVENGQFLQAINLAKSYYVGEAPGNKNGLPKDEAGRKEITGQRLRDLMVASAQYAFSEERMTDGTHVTSDGRGVDRTSLFEGLVVSCAQASIALDNFDFFFEDLFQYYDDAGISRIFLLQLEPFILENDTRFVPPRITQKLVALHDEGGRPDLVERVIWHIDPACLDINQAIHLCQRHQLYDALIYVYSSALRDYVAPIVELLGLIRKIQRMRMYGFETSIDEDDIESTIAHAYKVYGYLANALAGLSYPAGQPLDAEDVSRAKSDVYGFVFSGRSIVWPPGEGGNLVLTSTDEGGVEPTYPYVRLLLEYDAESFLHSLDIAFEDGYLNNESQGVSRLLIMKILLELLSSGDLSQSDTTFVNIFIARNVPKYPQFLQLAPSALHNVLIALTEDPDPSSREDRQLAAEYLLSAYTPHDSDGMTIVFHLAGFYRILRTWHRQEQQWVPWLTAILDDPDFRPAEVFSSVEDVINSAISSNSDIPPEVDNSISDALPRLLQSDIQNTVYLLQKYLPHRHAQAVEELGNLGRDKQYDYLCYLLGPPRNDDSESWVPAWTLDSKVNIPPALVQQYISLHCEFHPDTIVAILHYLPESLLDWDHVVESCEAHEAFDAAVWALNRHGDPQKSLSKAEAYEQQVMIKILEQLSSPSEQEGGSDLDHQIDMLQSIARTTVGICLAQSHSTDTTDVPLEDIWFQVLGSQISCVQRVSSLYTRNTSDGDATAKVERAWKTLSSLRLIVQVTFGSLVSVTSTRAVSFPRLFKRLVNSASRIELSSGAHYDEFRSILTGMLESYRSDGDILTISKHLVDRDLFETVSEATHERMRGWAAPQMACAFCRQSLFQTPQKIDQEFLHIVVSRTGIIYHRRCLPQD</sequence>
<evidence type="ECO:0008006" key="7">
    <source>
        <dbReference type="Google" id="ProtNLM"/>
    </source>
</evidence>
<dbReference type="GO" id="GO:0006623">
    <property type="term" value="P:protein targeting to vacuole"/>
    <property type="evidence" value="ECO:0007669"/>
    <property type="project" value="InterPro"/>
</dbReference>
<gene>
    <name evidence="5" type="ORF">BDN71DRAFT_1439125</name>
</gene>
<feature type="compositionally biased region" description="Basic and acidic residues" evidence="2">
    <location>
        <begin position="216"/>
        <end position="226"/>
    </location>
</feature>
<dbReference type="GO" id="GO:0005770">
    <property type="term" value="C:late endosome"/>
    <property type="evidence" value="ECO:0007669"/>
    <property type="project" value="TreeGrafter"/>
</dbReference>
<feature type="domain" description="VPS8-like TPR-like repeats" evidence="4">
    <location>
        <begin position="1340"/>
        <end position="1483"/>
    </location>
</feature>
<dbReference type="Pfam" id="PF25066">
    <property type="entry name" value="TPR_VPS8_2"/>
    <property type="match status" value="1"/>
</dbReference>
<feature type="compositionally biased region" description="Polar residues" evidence="2">
    <location>
        <begin position="126"/>
        <end position="159"/>
    </location>
</feature>